<dbReference type="WBParaSite" id="L893_g31997.t1">
    <property type="protein sequence ID" value="L893_g31997.t1"/>
    <property type="gene ID" value="L893_g31997"/>
</dbReference>
<feature type="compositionally biased region" description="Low complexity" evidence="1">
    <location>
        <begin position="28"/>
        <end position="37"/>
    </location>
</feature>
<dbReference type="AlphaFoldDB" id="A0A1I8A2R4"/>
<name>A0A1I8A2R4_9BILA</name>
<protein>
    <submittedName>
        <fullName evidence="3">ABC transporter ATP-binding protein</fullName>
    </submittedName>
</protein>
<keyword evidence="2" id="KW-1185">Reference proteome</keyword>
<dbReference type="Proteomes" id="UP000095287">
    <property type="component" value="Unplaced"/>
</dbReference>
<evidence type="ECO:0000313" key="3">
    <source>
        <dbReference type="WBParaSite" id="L893_g31997.t1"/>
    </source>
</evidence>
<reference evidence="3" key="1">
    <citation type="submission" date="2016-11" db="UniProtKB">
        <authorList>
            <consortium name="WormBaseParasite"/>
        </authorList>
    </citation>
    <scope>IDENTIFICATION</scope>
</reference>
<evidence type="ECO:0000256" key="1">
    <source>
        <dbReference type="SAM" id="MobiDB-lite"/>
    </source>
</evidence>
<organism evidence="2 3">
    <name type="scientific">Steinernema glaseri</name>
    <dbReference type="NCBI Taxonomy" id="37863"/>
    <lineage>
        <taxon>Eukaryota</taxon>
        <taxon>Metazoa</taxon>
        <taxon>Ecdysozoa</taxon>
        <taxon>Nematoda</taxon>
        <taxon>Chromadorea</taxon>
        <taxon>Rhabditida</taxon>
        <taxon>Tylenchina</taxon>
        <taxon>Panagrolaimomorpha</taxon>
        <taxon>Strongyloidoidea</taxon>
        <taxon>Steinernematidae</taxon>
        <taxon>Steinernema</taxon>
    </lineage>
</organism>
<evidence type="ECO:0000313" key="2">
    <source>
        <dbReference type="Proteomes" id="UP000095287"/>
    </source>
</evidence>
<feature type="compositionally biased region" description="Basic and acidic residues" evidence="1">
    <location>
        <begin position="62"/>
        <end position="71"/>
    </location>
</feature>
<accession>A0A1I8A2R4</accession>
<feature type="region of interest" description="Disordered" evidence="1">
    <location>
        <begin position="28"/>
        <end position="71"/>
    </location>
</feature>
<sequence>MAAEFHEAFLLLDDASLLDAPSPSAAIAERAAQASEPGASSLRTGRCRQREAVDFGSEASGEDGRRQQAGA</sequence>
<proteinExistence type="predicted"/>